<reference evidence="2" key="1">
    <citation type="journal article" date="2023" name="G3 (Bethesda)">
        <title>A reference genome for the long-term kleptoplast-retaining sea slug Elysia crispata morphotype clarki.</title>
        <authorList>
            <person name="Eastman K.E."/>
            <person name="Pendleton A.L."/>
            <person name="Shaikh M.A."/>
            <person name="Suttiyut T."/>
            <person name="Ogas R."/>
            <person name="Tomko P."/>
            <person name="Gavelis G."/>
            <person name="Widhalm J.R."/>
            <person name="Wisecaver J.H."/>
        </authorList>
    </citation>
    <scope>NUCLEOTIDE SEQUENCE</scope>
    <source>
        <strain evidence="2">ECLA1</strain>
    </source>
</reference>
<sequence length="365" mass="39604">MHHILGRTRLDKTGQLVPEIWYLISSKTVRAGTMKAWYKLVETIWVGGHSEAWVEHKPGEADCRDGANWSCSLGIDINPQLMSVPPLRNPLSSPGRPSGISPTTANIKPSPQRQDSEVTSSNITRPMALVLCYDFTPRAVTKPIRACALTALLICAKSHYRAVVQLKAFNACVGLWRALPSSILRGLPTIIITHQVLDQAGGDISPELVAGCAKNSWLPLTHTGLEWILLCSCRRFLIRISDFVLNPVPHTLGYWVWVAPLSVSVTAGSGELGTQVSREGKGCGGARLAHWSVTSNKSHSSDRHQDKNHVVTPEASEVATPSAGQLDVICGCLQIVAVSKWISSSMEITSRGGRTALLLDQHFGC</sequence>
<feature type="compositionally biased region" description="Polar residues" evidence="1">
    <location>
        <begin position="100"/>
        <end position="120"/>
    </location>
</feature>
<proteinExistence type="predicted"/>
<evidence type="ECO:0000313" key="2">
    <source>
        <dbReference type="EMBL" id="KAK3785036.1"/>
    </source>
</evidence>
<evidence type="ECO:0000313" key="3">
    <source>
        <dbReference type="Proteomes" id="UP001283361"/>
    </source>
</evidence>
<organism evidence="2 3">
    <name type="scientific">Elysia crispata</name>
    <name type="common">lettuce slug</name>
    <dbReference type="NCBI Taxonomy" id="231223"/>
    <lineage>
        <taxon>Eukaryota</taxon>
        <taxon>Metazoa</taxon>
        <taxon>Spiralia</taxon>
        <taxon>Lophotrochozoa</taxon>
        <taxon>Mollusca</taxon>
        <taxon>Gastropoda</taxon>
        <taxon>Heterobranchia</taxon>
        <taxon>Euthyneura</taxon>
        <taxon>Panpulmonata</taxon>
        <taxon>Sacoglossa</taxon>
        <taxon>Placobranchoidea</taxon>
        <taxon>Plakobranchidae</taxon>
        <taxon>Elysia</taxon>
    </lineage>
</organism>
<name>A0AAE1ADG3_9GAST</name>
<dbReference type="AlphaFoldDB" id="A0AAE1ADG3"/>
<keyword evidence="3" id="KW-1185">Reference proteome</keyword>
<comment type="caution">
    <text evidence="2">The sequence shown here is derived from an EMBL/GenBank/DDBJ whole genome shotgun (WGS) entry which is preliminary data.</text>
</comment>
<accession>A0AAE1ADG3</accession>
<evidence type="ECO:0000256" key="1">
    <source>
        <dbReference type="SAM" id="MobiDB-lite"/>
    </source>
</evidence>
<dbReference type="EMBL" id="JAWDGP010002177">
    <property type="protein sequence ID" value="KAK3785036.1"/>
    <property type="molecule type" value="Genomic_DNA"/>
</dbReference>
<feature type="region of interest" description="Disordered" evidence="1">
    <location>
        <begin position="295"/>
        <end position="316"/>
    </location>
</feature>
<feature type="region of interest" description="Disordered" evidence="1">
    <location>
        <begin position="87"/>
        <end position="120"/>
    </location>
</feature>
<dbReference type="Proteomes" id="UP001283361">
    <property type="component" value="Unassembled WGS sequence"/>
</dbReference>
<feature type="compositionally biased region" description="Basic and acidic residues" evidence="1">
    <location>
        <begin position="299"/>
        <end position="309"/>
    </location>
</feature>
<gene>
    <name evidence="2" type="ORF">RRG08_037988</name>
</gene>
<protein>
    <submittedName>
        <fullName evidence="2">Uncharacterized protein</fullName>
    </submittedName>
</protein>